<sequence length="559" mass="62325">MSRAIDRLAEPAEKKKKKVIVASSSRTGTLGLYFAMKILGYTPYHMYEVALVQGTPGMAALLEAVIAEHNRLSGIKRFDKGDLDKLTADYDCLIEIPSFLGPALLDEYAQDPEVKIILTERDPDRWAKSVNGTAGFVVKAAASFPLNVLKHFDEELGIFLALNTTVYAVVADSTKPGQPGNEAALRRNYVEYIKAVKNTVPKDRLLVIKLEDGLGWEQICPFLGVPIPEEKYPRGNDADNFKGLVENYFRERTRAAMVRGPILIIPSLNRIALEFELCKMATGHDSLILRYSGLELPDEQSFYKHLVSKIFEVRATKDVFYAELVYDNIAPAWMENVRETLERTRAGFCYNTLTLILRVVAMASLLHNVDQVWCHQCEIQWLVSGQLTQSESDMLHTTANTIYEFPDGQFAGLQKAPNVAINVPNAIMPIIVVESGWSGSLDRLREDADEWLVGGNGAVQAAVIINWTANRTTRRIRGVVELYTLDKSGMPRLQQREKQIFPVPPGIQPGNQTITLTRRMIFGQSARPGADPGDILPLGIDRLRTIAQIGMEKMGYSPA</sequence>
<protein>
    <submittedName>
        <fullName evidence="1">Uncharacterized protein</fullName>
    </submittedName>
</protein>
<reference evidence="1" key="1">
    <citation type="submission" date="2021-08" db="EMBL/GenBank/DDBJ databases">
        <title>Global Aspergillus fumigatus from environmental and clinical sources.</title>
        <authorList>
            <person name="Barber A."/>
            <person name="Sae-Ong T."/>
        </authorList>
    </citation>
    <scope>NUCLEOTIDE SEQUENCE</scope>
    <source>
        <strain evidence="1">NRZ-2016-071</strain>
    </source>
</reference>
<evidence type="ECO:0000313" key="2">
    <source>
        <dbReference type="Proteomes" id="UP000813423"/>
    </source>
</evidence>
<dbReference type="Gene3D" id="3.40.50.300">
    <property type="entry name" value="P-loop containing nucleotide triphosphate hydrolases"/>
    <property type="match status" value="1"/>
</dbReference>
<evidence type="ECO:0000313" key="1">
    <source>
        <dbReference type="EMBL" id="KAH1904017.1"/>
    </source>
</evidence>
<dbReference type="AlphaFoldDB" id="A0A9P8NGU4"/>
<organism evidence="1 2">
    <name type="scientific">Aspergillus fumigatus</name>
    <name type="common">Neosartorya fumigata</name>
    <dbReference type="NCBI Taxonomy" id="746128"/>
    <lineage>
        <taxon>Eukaryota</taxon>
        <taxon>Fungi</taxon>
        <taxon>Dikarya</taxon>
        <taxon>Ascomycota</taxon>
        <taxon>Pezizomycotina</taxon>
        <taxon>Eurotiomycetes</taxon>
        <taxon>Eurotiomycetidae</taxon>
        <taxon>Eurotiales</taxon>
        <taxon>Aspergillaceae</taxon>
        <taxon>Aspergillus</taxon>
        <taxon>Aspergillus subgen. Fumigati</taxon>
    </lineage>
</organism>
<gene>
    <name evidence="1" type="ORF">KXV57_006573</name>
</gene>
<dbReference type="SUPFAM" id="SSF52540">
    <property type="entry name" value="P-loop containing nucleoside triphosphate hydrolases"/>
    <property type="match status" value="1"/>
</dbReference>
<dbReference type="PANTHER" id="PTHR36978:SF4">
    <property type="entry name" value="P-LOOP CONTAINING NUCLEOSIDE TRIPHOSPHATE HYDROLASE PROTEIN"/>
    <property type="match status" value="1"/>
</dbReference>
<dbReference type="Pfam" id="PF17784">
    <property type="entry name" value="Sulfotransfer_4"/>
    <property type="match status" value="1"/>
</dbReference>
<name>A0A9P8NGU4_ASPFM</name>
<dbReference type="EMBL" id="JAIBSC010000049">
    <property type="protein sequence ID" value="KAH1904017.1"/>
    <property type="molecule type" value="Genomic_DNA"/>
</dbReference>
<proteinExistence type="predicted"/>
<dbReference type="InterPro" id="IPR027417">
    <property type="entry name" value="P-loop_NTPase"/>
</dbReference>
<dbReference type="Proteomes" id="UP000813423">
    <property type="component" value="Unassembled WGS sequence"/>
</dbReference>
<dbReference type="PANTHER" id="PTHR36978">
    <property type="entry name" value="P-LOOP CONTAINING NUCLEOTIDE TRIPHOSPHATE HYDROLASE"/>
    <property type="match status" value="1"/>
</dbReference>
<comment type="caution">
    <text evidence="1">The sequence shown here is derived from an EMBL/GenBank/DDBJ whole genome shotgun (WGS) entry which is preliminary data.</text>
</comment>
<dbReference type="InterPro" id="IPR040632">
    <property type="entry name" value="Sulfotransfer_4"/>
</dbReference>
<accession>A0A9P8NGU4</accession>